<evidence type="ECO:0000256" key="1">
    <source>
        <dbReference type="SAM" id="MobiDB-lite"/>
    </source>
</evidence>
<dbReference type="Proteomes" id="UP000765509">
    <property type="component" value="Unassembled WGS sequence"/>
</dbReference>
<feature type="compositionally biased region" description="Polar residues" evidence="1">
    <location>
        <begin position="16"/>
        <end position="25"/>
    </location>
</feature>
<organism evidence="2 3">
    <name type="scientific">Austropuccinia psidii MF-1</name>
    <dbReference type="NCBI Taxonomy" id="1389203"/>
    <lineage>
        <taxon>Eukaryota</taxon>
        <taxon>Fungi</taxon>
        <taxon>Dikarya</taxon>
        <taxon>Basidiomycota</taxon>
        <taxon>Pucciniomycotina</taxon>
        <taxon>Pucciniomycetes</taxon>
        <taxon>Pucciniales</taxon>
        <taxon>Sphaerophragmiaceae</taxon>
        <taxon>Austropuccinia</taxon>
    </lineage>
</organism>
<dbReference type="EMBL" id="AVOT02001264">
    <property type="protein sequence ID" value="MBW0466318.1"/>
    <property type="molecule type" value="Genomic_DNA"/>
</dbReference>
<gene>
    <name evidence="2" type="ORF">O181_006033</name>
</gene>
<feature type="region of interest" description="Disordered" evidence="1">
    <location>
        <begin position="1"/>
        <end position="46"/>
    </location>
</feature>
<comment type="caution">
    <text evidence="2">The sequence shown here is derived from an EMBL/GenBank/DDBJ whole genome shotgun (WGS) entry which is preliminary data.</text>
</comment>
<name>A0A9Q3BJP3_9BASI</name>
<evidence type="ECO:0000313" key="2">
    <source>
        <dbReference type="EMBL" id="MBW0466318.1"/>
    </source>
</evidence>
<accession>A0A9Q3BJP3</accession>
<feature type="region of interest" description="Disordered" evidence="1">
    <location>
        <begin position="92"/>
        <end position="157"/>
    </location>
</feature>
<sequence>MSLVGDIFTSEAPTPEGNSGYSNFPGSRKRDVKRWTSVGGPIPTGGRLTYSSSEVPISRINYQGVVKRIRRISDSPTNPDSEGSDEVEVINPLVGHSSRISPTKTPAKRLHSQIIPSTPRNFQPVLSSVPPPSPKSSTSRPLLASPMKPSFISQRRKSPFLTSQKLKCVVSTSRR</sequence>
<proteinExistence type="predicted"/>
<dbReference type="AlphaFoldDB" id="A0A9Q3BJP3"/>
<keyword evidence="3" id="KW-1185">Reference proteome</keyword>
<protein>
    <submittedName>
        <fullName evidence="2">Uncharacterized protein</fullName>
    </submittedName>
</protein>
<evidence type="ECO:0000313" key="3">
    <source>
        <dbReference type="Proteomes" id="UP000765509"/>
    </source>
</evidence>
<reference evidence="2" key="1">
    <citation type="submission" date="2021-03" db="EMBL/GenBank/DDBJ databases">
        <title>Draft genome sequence of rust myrtle Austropuccinia psidii MF-1, a brazilian biotype.</title>
        <authorList>
            <person name="Quecine M.C."/>
            <person name="Pachon D.M.R."/>
            <person name="Bonatelli M.L."/>
            <person name="Correr F.H."/>
            <person name="Franceschini L.M."/>
            <person name="Leite T.F."/>
            <person name="Margarido G.R.A."/>
            <person name="Almeida C.A."/>
            <person name="Ferrarezi J.A."/>
            <person name="Labate C.A."/>
        </authorList>
    </citation>
    <scope>NUCLEOTIDE SEQUENCE</scope>
    <source>
        <strain evidence="2">MF-1</strain>
    </source>
</reference>